<protein>
    <submittedName>
        <fullName evidence="2">Uncharacterized protein</fullName>
    </submittedName>
</protein>
<comment type="caution">
    <text evidence="2">The sequence shown here is derived from an EMBL/GenBank/DDBJ whole genome shotgun (WGS) entry which is preliminary data.</text>
</comment>
<accession>A0A2M7QIW4</accession>
<keyword evidence="1" id="KW-0812">Transmembrane</keyword>
<organism evidence="2 3">
    <name type="scientific">Candidatus Roizmanbacteria bacterium CG_4_10_14_0_8_um_filter_33_9</name>
    <dbReference type="NCBI Taxonomy" id="1974826"/>
    <lineage>
        <taxon>Bacteria</taxon>
        <taxon>Candidatus Roizmaniibacteriota</taxon>
    </lineage>
</organism>
<keyword evidence="1" id="KW-1133">Transmembrane helix</keyword>
<dbReference type="AlphaFoldDB" id="A0A2M7QIW4"/>
<evidence type="ECO:0000256" key="1">
    <source>
        <dbReference type="SAM" id="Phobius"/>
    </source>
</evidence>
<proteinExistence type="predicted"/>
<evidence type="ECO:0000313" key="3">
    <source>
        <dbReference type="Proteomes" id="UP000229401"/>
    </source>
</evidence>
<feature type="transmembrane region" description="Helical" evidence="1">
    <location>
        <begin position="26"/>
        <end position="47"/>
    </location>
</feature>
<keyword evidence="1" id="KW-0472">Membrane</keyword>
<name>A0A2M7QIW4_9BACT</name>
<dbReference type="Proteomes" id="UP000229401">
    <property type="component" value="Unassembled WGS sequence"/>
</dbReference>
<sequence>MKKRINLLLSKKKVHFLVLYGDKIKLLASIIGVFCFIVFIFLTIILLKVKNNINSMNDKKKLYLAFLVDNKDSEANVRYFKSKESQLTTFMKDDANFLPYYTILKEAVTSSSSTQSALLDSVLINKLRDTSFTVKFSNYHNMISFIKFIESNDFLSKFSQLSLANFTLNLKTLGISSYKYQLQFRGRFNQIQ</sequence>
<dbReference type="EMBL" id="PFLI01000065">
    <property type="protein sequence ID" value="PIY72253.1"/>
    <property type="molecule type" value="Genomic_DNA"/>
</dbReference>
<reference evidence="3" key="1">
    <citation type="submission" date="2017-09" db="EMBL/GenBank/DDBJ databases">
        <title>Depth-based differentiation of microbial function through sediment-hosted aquifers and enrichment of novel symbionts in the deep terrestrial subsurface.</title>
        <authorList>
            <person name="Probst A.J."/>
            <person name="Ladd B."/>
            <person name="Jarett J.K."/>
            <person name="Geller-Mcgrath D.E."/>
            <person name="Sieber C.M.K."/>
            <person name="Emerson J.B."/>
            <person name="Anantharaman K."/>
            <person name="Thomas B.C."/>
            <person name="Malmstrom R."/>
            <person name="Stieglmeier M."/>
            <person name="Klingl A."/>
            <person name="Woyke T."/>
            <person name="Ryan C.M."/>
            <person name="Banfield J.F."/>
        </authorList>
    </citation>
    <scope>NUCLEOTIDE SEQUENCE [LARGE SCALE GENOMIC DNA]</scope>
</reference>
<evidence type="ECO:0000313" key="2">
    <source>
        <dbReference type="EMBL" id="PIY72253.1"/>
    </source>
</evidence>
<gene>
    <name evidence="2" type="ORF">COY87_01930</name>
</gene>